<sequence length="539" mass="55956">MRRVLTASETSLLVEEADLDASMRLHAALVADPLAGVVELVPAARTVLVRFDRTLVDAATLTRQLHAVEPVHGGPEEAGSVRIGVRYDGQDLDDVASLLGITAEQVAARHTAATWQVAFTGYAPGFGYLVGDDPIFDVPRRSSPRTRIPAGSVGLAGTFSGIYPRESPGGWQLIGRTDAAMWDLDRDPPALLVPGTTVHFEQLERESVTVEPSAVSSERSGPAAPAEHEHPFAVEVVRPGLQLVLQDLGRPGHAALGVSASGAADRRALRAANRAVGNAPDAAAFEIAGGGAVLRFTGAAVVAVTGAPAETTIERSDGPELLVEHGAATAVEHGDELWLGPLSTGLRTVLAVRGGLDLPPALGSLSSDTLAGLGPGDLGGRPLRPGDLVPLHGPAAAPYAVDPCPAPAEPLPAAGETVELRIVLGPREDWFTDAGVRTLLEQDWTITPRSDRVGVRLEGAVPLERAVTGELPSEGAVTGAIQVPPDGQPVLFLPDHPLTGGYPIIGAVIDRDLDLAGQLPPGVHIRFRTVASAAEIRGD</sequence>
<dbReference type="GO" id="GO:0016787">
    <property type="term" value="F:hydrolase activity"/>
    <property type="evidence" value="ECO:0007669"/>
    <property type="project" value="UniProtKB-KW"/>
</dbReference>
<keyword evidence="1" id="KW-0547">Nucleotide-binding</keyword>
<dbReference type="SUPFAM" id="SSF160467">
    <property type="entry name" value="PH0987 N-terminal domain-like"/>
    <property type="match status" value="1"/>
</dbReference>
<dbReference type="Pfam" id="PF02682">
    <property type="entry name" value="CT_C_D"/>
    <property type="match status" value="1"/>
</dbReference>
<evidence type="ECO:0000259" key="5">
    <source>
        <dbReference type="SMART" id="SM00797"/>
    </source>
</evidence>
<dbReference type="PANTHER" id="PTHR43309">
    <property type="entry name" value="5-OXOPROLINASE SUBUNIT C"/>
    <property type="match status" value="1"/>
</dbReference>
<dbReference type="EMBL" id="VFOV01000001">
    <property type="protein sequence ID" value="TQL70195.1"/>
    <property type="molecule type" value="Genomic_DNA"/>
</dbReference>
<comment type="caution">
    <text evidence="6">The sequence shown here is derived from an EMBL/GenBank/DDBJ whole genome shotgun (WGS) entry which is preliminary data.</text>
</comment>
<organism evidence="6 7">
    <name type="scientific">Nocardioides albertanoniae</name>
    <dbReference type="NCBI Taxonomy" id="1175486"/>
    <lineage>
        <taxon>Bacteria</taxon>
        <taxon>Bacillati</taxon>
        <taxon>Actinomycetota</taxon>
        <taxon>Actinomycetes</taxon>
        <taxon>Propionibacteriales</taxon>
        <taxon>Nocardioidaceae</taxon>
        <taxon>Nocardioides</taxon>
    </lineage>
</organism>
<keyword evidence="2" id="KW-0378">Hydrolase</keyword>
<evidence type="ECO:0000259" key="4">
    <source>
        <dbReference type="SMART" id="SM00796"/>
    </source>
</evidence>
<protein>
    <submittedName>
        <fullName evidence="6">KipI family sensor histidine kinase inhibitor</fullName>
    </submittedName>
</protein>
<feature type="domain" description="Carboxyltransferase" evidence="5">
    <location>
        <begin position="255"/>
        <end position="539"/>
    </location>
</feature>
<dbReference type="Pfam" id="PF02626">
    <property type="entry name" value="CT_A_B"/>
    <property type="match status" value="1"/>
</dbReference>
<dbReference type="AlphaFoldDB" id="A0A543AC69"/>
<name>A0A543AC69_9ACTN</name>
<evidence type="ECO:0000256" key="1">
    <source>
        <dbReference type="ARBA" id="ARBA00022741"/>
    </source>
</evidence>
<reference evidence="6 7" key="1">
    <citation type="submission" date="2019-06" db="EMBL/GenBank/DDBJ databases">
        <title>Sequencing the genomes of 1000 actinobacteria strains.</title>
        <authorList>
            <person name="Klenk H.-P."/>
        </authorList>
    </citation>
    <scope>NUCLEOTIDE SEQUENCE [LARGE SCALE GENOMIC DNA]</scope>
    <source>
        <strain evidence="6 7">DSM 25218</strain>
    </source>
</reference>
<evidence type="ECO:0000256" key="2">
    <source>
        <dbReference type="ARBA" id="ARBA00022801"/>
    </source>
</evidence>
<dbReference type="InterPro" id="IPR003778">
    <property type="entry name" value="CT_A_B"/>
</dbReference>
<dbReference type="SUPFAM" id="SSF50891">
    <property type="entry name" value="Cyclophilin-like"/>
    <property type="match status" value="2"/>
</dbReference>
<dbReference type="OrthoDB" id="9768696at2"/>
<accession>A0A543AC69</accession>
<dbReference type="Proteomes" id="UP000320209">
    <property type="component" value="Unassembled WGS sequence"/>
</dbReference>
<dbReference type="Gene3D" id="3.30.1360.40">
    <property type="match status" value="1"/>
</dbReference>
<evidence type="ECO:0000313" key="7">
    <source>
        <dbReference type="Proteomes" id="UP000320209"/>
    </source>
</evidence>
<dbReference type="PANTHER" id="PTHR43309:SF3">
    <property type="entry name" value="5-OXOPROLINASE SUBUNIT C"/>
    <property type="match status" value="1"/>
</dbReference>
<evidence type="ECO:0000256" key="3">
    <source>
        <dbReference type="ARBA" id="ARBA00022840"/>
    </source>
</evidence>
<dbReference type="SMART" id="SM00797">
    <property type="entry name" value="AHS2"/>
    <property type="match status" value="1"/>
</dbReference>
<keyword evidence="7" id="KW-1185">Reference proteome</keyword>
<dbReference type="InterPro" id="IPR052708">
    <property type="entry name" value="PxpC"/>
</dbReference>
<keyword evidence="3" id="KW-0067">ATP-binding</keyword>
<dbReference type="GO" id="GO:0005524">
    <property type="term" value="F:ATP binding"/>
    <property type="evidence" value="ECO:0007669"/>
    <property type="project" value="UniProtKB-KW"/>
</dbReference>
<dbReference type="Gene3D" id="2.40.100.10">
    <property type="entry name" value="Cyclophilin-like"/>
    <property type="match status" value="2"/>
</dbReference>
<proteinExistence type="predicted"/>
<feature type="domain" description="Carboxyltransferase" evidence="4">
    <location>
        <begin position="2"/>
        <end position="192"/>
    </location>
</feature>
<dbReference type="InterPro" id="IPR029000">
    <property type="entry name" value="Cyclophilin-like_dom_sf"/>
</dbReference>
<dbReference type="SMART" id="SM00796">
    <property type="entry name" value="AHS1"/>
    <property type="match status" value="1"/>
</dbReference>
<dbReference type="NCBIfam" id="TIGR00724">
    <property type="entry name" value="urea_amlyse_rel"/>
    <property type="match status" value="1"/>
</dbReference>
<evidence type="ECO:0000313" key="6">
    <source>
        <dbReference type="EMBL" id="TQL70195.1"/>
    </source>
</evidence>
<gene>
    <name evidence="6" type="ORF">FB381_4124</name>
</gene>
<dbReference type="InterPro" id="IPR003833">
    <property type="entry name" value="CT_C_D"/>
</dbReference>